<dbReference type="RefSeq" id="XP_034230856.1">
    <property type="nucleotide sequence ID" value="XM_034374965.1"/>
</dbReference>
<keyword evidence="5" id="KW-0539">Nucleus</keyword>
<keyword evidence="7" id="KW-1185">Reference proteome</keyword>
<organism evidence="8">
    <name type="scientific">Thrips palmi</name>
    <name type="common">Melon thrips</name>
    <dbReference type="NCBI Taxonomy" id="161013"/>
    <lineage>
        <taxon>Eukaryota</taxon>
        <taxon>Metazoa</taxon>
        <taxon>Ecdysozoa</taxon>
        <taxon>Arthropoda</taxon>
        <taxon>Hexapoda</taxon>
        <taxon>Insecta</taxon>
        <taxon>Pterygota</taxon>
        <taxon>Neoptera</taxon>
        <taxon>Paraneoptera</taxon>
        <taxon>Thysanoptera</taxon>
        <taxon>Terebrantia</taxon>
        <taxon>Thripoidea</taxon>
        <taxon>Thripidae</taxon>
        <taxon>Thrips</taxon>
    </lineage>
</organism>
<evidence type="ECO:0000313" key="8">
    <source>
        <dbReference type="RefSeq" id="XP_034230856.1"/>
    </source>
</evidence>
<dbReference type="GeneID" id="117639374"/>
<evidence type="ECO:0000256" key="4">
    <source>
        <dbReference type="ARBA" id="ARBA00022454"/>
    </source>
</evidence>
<dbReference type="GO" id="GO:0000939">
    <property type="term" value="C:inner kinetochore"/>
    <property type="evidence" value="ECO:0007669"/>
    <property type="project" value="TreeGrafter"/>
</dbReference>
<dbReference type="PANTHER" id="PTHR48208:SF2">
    <property type="entry name" value="CENTROMERE PROTEIN I"/>
    <property type="match status" value="1"/>
</dbReference>
<dbReference type="GO" id="GO:0005634">
    <property type="term" value="C:nucleus"/>
    <property type="evidence" value="ECO:0007669"/>
    <property type="project" value="UniProtKB-SubCell"/>
</dbReference>
<accession>A0A6P8Y4C2</accession>
<keyword evidence="4" id="KW-0158">Chromosome</keyword>
<name>A0A6P8Y4C2_THRPL</name>
<dbReference type="GO" id="GO:0034080">
    <property type="term" value="P:CENP-A containing chromatin assembly"/>
    <property type="evidence" value="ECO:0007669"/>
    <property type="project" value="TreeGrafter"/>
</dbReference>
<reference evidence="8" key="1">
    <citation type="submission" date="2025-08" db="UniProtKB">
        <authorList>
            <consortium name="RefSeq"/>
        </authorList>
    </citation>
    <scope>IDENTIFICATION</scope>
    <source>
        <tissue evidence="8">Total insect</tissue>
    </source>
</reference>
<evidence type="ECO:0000313" key="7">
    <source>
        <dbReference type="Proteomes" id="UP000515158"/>
    </source>
</evidence>
<proteinExistence type="inferred from homology"/>
<dbReference type="KEGG" id="tpal:117639374"/>
<protein>
    <submittedName>
        <fullName evidence="8">Centromere protein I-like</fullName>
    </submittedName>
</protein>
<evidence type="ECO:0000256" key="2">
    <source>
        <dbReference type="ARBA" id="ARBA00004584"/>
    </source>
</evidence>
<comment type="subcellular location">
    <subcellularLocation>
        <location evidence="2">Chromosome</location>
        <location evidence="2">Centromere</location>
    </subcellularLocation>
    <subcellularLocation>
        <location evidence="1">Nucleus</location>
    </subcellularLocation>
</comment>
<evidence type="ECO:0000256" key="3">
    <source>
        <dbReference type="ARBA" id="ARBA00005470"/>
    </source>
</evidence>
<dbReference type="Proteomes" id="UP000515158">
    <property type="component" value="Unplaced"/>
</dbReference>
<evidence type="ECO:0000256" key="5">
    <source>
        <dbReference type="ARBA" id="ARBA00023242"/>
    </source>
</evidence>
<dbReference type="OrthoDB" id="6347512at2759"/>
<dbReference type="InParanoid" id="A0A6P8Y4C2"/>
<evidence type="ECO:0000256" key="6">
    <source>
        <dbReference type="ARBA" id="ARBA00023328"/>
    </source>
</evidence>
<sequence length="661" mass="75755">MSTVRRAITSIKNLNGKLSGNIYEHALTQLQSESGLSNDNIKTLLSTLTDDKLLKCRATSFRDVLFCCIPESSISGDVLEIGLFWMFANIKNEFVVSSKLNAVLDWVSGLLEFDLIDKTDIDGYYEMYYGMLQREQCQSSACKLIHMLTRPDDVYRGRVENIIKLYKKGGGRGKHLAYLIELFRTYKPELVPENVKSFSREAAFKKLLPGFKHMLESAHERLQSENNHLRSKNKGLDWTAVTFNKNRTAMPLIPTAMYVHLGSELYREKRRKVLEFLDKISLASFHLTCELPTSILSLMLNEGGMHFLVNHNSDVHARFSSVLYSCLHSVFIQNNKKVSYQEREHFLKQLVVLEDYMQQGIPVVSRFLAFYIVSWNGQDHQKYIYRLLERITLVNFAEFNDCILTHLYTLFLSGDINEKTIIVKTLSELLLNVYVKWLKKRPREHQFLGEKWEWETEFENVVPQLISVVTNFCELGLLITSSDPLMLHATLCFFEMLADLQLESKHKLTIIPPSIFYRCLFSLDFCSLVRGCDLLLRYKDTSEDLGPSGLENVSLLNKYACDVWNCLVTKKGFSKAHQGCILVKHKKLKELLPAHADSVFSLEYHPVMLGYAQHLQEVDGSSDAVLQGELIKDALMQSFPELGGCLAALENKYSEYHSGSS</sequence>
<comment type="similarity">
    <text evidence="3">Belongs to the CENP-I/CTF3 family.</text>
</comment>
<dbReference type="PANTHER" id="PTHR48208">
    <property type="entry name" value="CENTROMERE PROTEIN I"/>
    <property type="match status" value="1"/>
</dbReference>
<dbReference type="InterPro" id="IPR012485">
    <property type="entry name" value="CENP-I"/>
</dbReference>
<keyword evidence="6" id="KW-0137">Centromere</keyword>
<evidence type="ECO:0000256" key="1">
    <source>
        <dbReference type="ARBA" id="ARBA00004123"/>
    </source>
</evidence>
<dbReference type="Pfam" id="PF07778">
    <property type="entry name" value="CENP-I"/>
    <property type="match status" value="1"/>
</dbReference>
<dbReference type="AlphaFoldDB" id="A0A6P8Y4C2"/>
<gene>
    <name evidence="8" type="primary">LOC117639374</name>
</gene>
<dbReference type="GO" id="GO:0000070">
    <property type="term" value="P:mitotic sister chromatid segregation"/>
    <property type="evidence" value="ECO:0007669"/>
    <property type="project" value="TreeGrafter"/>
</dbReference>